<dbReference type="PANTHER" id="PTHR30448:SF0">
    <property type="entry name" value="RNASE ADAPTER PROTEIN RAPZ"/>
    <property type="match status" value="1"/>
</dbReference>
<sequence length="294" mass="33600">MKNLIIITGMSGSGKSVALEAIEDTGYFCIDNLPPILIPKVVELMETTDGKMNKVALGIDLRGKEFFDVLIQKLETVLVNEDIMLRIVFLDTDDERLVSRYKETRRSHPLNEGVSVLQAIKKERELLDDLKGRASVIVDTTDLSPKELRDHIFTLYSGGREQFFAVNVLSFGFKHGVPIDADLMFDVRFLPNPFYIPEYRPLTGLNKEVYDYVMKWQDTDTFYDKLYDMIKYLIPQYIKEGKSQLTIAIGCTGGQHRSVALSRRLAKELDEKFTFAVNTTHRDARIEGTVNEKD</sequence>
<dbReference type="RefSeq" id="WP_035807519.1">
    <property type="nucleotide sequence ID" value="NZ_CCSE01000001.1"/>
</dbReference>
<dbReference type="PIRSF" id="PIRSF005052">
    <property type="entry name" value="P-loopkin"/>
    <property type="match status" value="1"/>
</dbReference>
<dbReference type="EMBL" id="CCSE01000001">
    <property type="protein sequence ID" value="CDZ99080.1"/>
    <property type="molecule type" value="Genomic_DNA"/>
</dbReference>
<proteinExistence type="inferred from homology"/>
<dbReference type="Pfam" id="PF03668">
    <property type="entry name" value="RapZ-like_N"/>
    <property type="match status" value="1"/>
</dbReference>
<keyword evidence="3 4" id="KW-0342">GTP-binding</keyword>
<feature type="binding site" evidence="4">
    <location>
        <begin position="9"/>
        <end position="16"/>
    </location>
    <ligand>
        <name>ATP</name>
        <dbReference type="ChEBI" id="CHEBI:30616"/>
    </ligand>
</feature>
<dbReference type="eggNOG" id="COG1660">
    <property type="taxonomic scope" value="Bacteria"/>
</dbReference>
<reference evidence="7 8" key="1">
    <citation type="submission" date="2014-07" db="EMBL/GenBank/DDBJ databases">
        <authorList>
            <person name="Urmite Genomes Urmite Genomes"/>
        </authorList>
    </citation>
    <scope>NUCLEOTIDE SEQUENCE [LARGE SCALE GENOMIC DNA]</scope>
    <source>
        <strain evidence="7 8">13MG44_air</strain>
    </source>
</reference>
<dbReference type="OrthoDB" id="9784461at2"/>
<evidence type="ECO:0000256" key="1">
    <source>
        <dbReference type="ARBA" id="ARBA00022741"/>
    </source>
</evidence>
<dbReference type="GO" id="GO:0005525">
    <property type="term" value="F:GTP binding"/>
    <property type="evidence" value="ECO:0007669"/>
    <property type="project" value="UniProtKB-UniRule"/>
</dbReference>
<name>A0A078LYJ5_9STAP</name>
<evidence type="ECO:0000259" key="6">
    <source>
        <dbReference type="Pfam" id="PF22740"/>
    </source>
</evidence>
<accession>A0A078LYJ5</accession>
<evidence type="ECO:0000256" key="2">
    <source>
        <dbReference type="ARBA" id="ARBA00022840"/>
    </source>
</evidence>
<evidence type="ECO:0000256" key="4">
    <source>
        <dbReference type="HAMAP-Rule" id="MF_00636"/>
    </source>
</evidence>
<feature type="domain" description="RapZ-like N-terminal" evidence="5">
    <location>
        <begin position="3"/>
        <end position="158"/>
    </location>
</feature>
<dbReference type="InterPro" id="IPR027417">
    <property type="entry name" value="P-loop_NTPase"/>
</dbReference>
<dbReference type="Proteomes" id="UP000044136">
    <property type="component" value="Unassembled WGS sequence"/>
</dbReference>
<dbReference type="HOGENOM" id="CLU_059558_0_0_9"/>
<keyword evidence="8" id="KW-1185">Reference proteome</keyword>
<evidence type="ECO:0000313" key="8">
    <source>
        <dbReference type="Proteomes" id="UP000044136"/>
    </source>
</evidence>
<dbReference type="HAMAP" id="MF_00636">
    <property type="entry name" value="RapZ_like"/>
    <property type="match status" value="1"/>
</dbReference>
<evidence type="ECO:0000313" key="7">
    <source>
        <dbReference type="EMBL" id="CDZ99080.1"/>
    </source>
</evidence>
<dbReference type="SUPFAM" id="SSF52540">
    <property type="entry name" value="P-loop containing nucleoside triphosphate hydrolases"/>
    <property type="match status" value="1"/>
</dbReference>
<evidence type="ECO:0000259" key="5">
    <source>
        <dbReference type="Pfam" id="PF03668"/>
    </source>
</evidence>
<organism evidence="7 8">
    <name type="scientific">Jeotgalicoccus saudimassiliensis</name>
    <dbReference type="NCBI Taxonomy" id="1461582"/>
    <lineage>
        <taxon>Bacteria</taxon>
        <taxon>Bacillati</taxon>
        <taxon>Bacillota</taxon>
        <taxon>Bacilli</taxon>
        <taxon>Bacillales</taxon>
        <taxon>Staphylococcaceae</taxon>
        <taxon>Jeotgalicoccus</taxon>
    </lineage>
</organism>
<feature type="binding site" evidence="4">
    <location>
        <begin position="60"/>
        <end position="63"/>
    </location>
    <ligand>
        <name>GTP</name>
        <dbReference type="ChEBI" id="CHEBI:37565"/>
    </ligand>
</feature>
<dbReference type="InterPro" id="IPR005337">
    <property type="entry name" value="RapZ-like"/>
</dbReference>
<dbReference type="InterPro" id="IPR053931">
    <property type="entry name" value="RapZ_C"/>
</dbReference>
<dbReference type="Gene3D" id="3.40.50.300">
    <property type="entry name" value="P-loop containing nucleotide triphosphate hydrolases"/>
    <property type="match status" value="1"/>
</dbReference>
<keyword evidence="2 4" id="KW-0067">ATP-binding</keyword>
<evidence type="ECO:0000256" key="3">
    <source>
        <dbReference type="ARBA" id="ARBA00023134"/>
    </source>
</evidence>
<dbReference type="NCBIfam" id="NF003828">
    <property type="entry name" value="PRK05416.1"/>
    <property type="match status" value="1"/>
</dbReference>
<dbReference type="GO" id="GO:0005524">
    <property type="term" value="F:ATP binding"/>
    <property type="evidence" value="ECO:0007669"/>
    <property type="project" value="UniProtKB-UniRule"/>
</dbReference>
<feature type="domain" description="RapZ C-terminal" evidence="6">
    <location>
        <begin position="165"/>
        <end position="284"/>
    </location>
</feature>
<protein>
    <submittedName>
        <fullName evidence="7">GlmZ(SRNA)-inactivating NTPase</fullName>
    </submittedName>
</protein>
<dbReference type="STRING" id="1461582.BN1048_00199"/>
<dbReference type="PANTHER" id="PTHR30448">
    <property type="entry name" value="RNASE ADAPTER PROTEIN RAPZ"/>
    <property type="match status" value="1"/>
</dbReference>
<dbReference type="AlphaFoldDB" id="A0A078LYJ5"/>
<dbReference type="InterPro" id="IPR053930">
    <property type="entry name" value="RapZ-like_N"/>
</dbReference>
<dbReference type="Pfam" id="PF22740">
    <property type="entry name" value="PapZ_C"/>
    <property type="match status" value="1"/>
</dbReference>
<gene>
    <name evidence="7" type="ORF">BN1048_00199</name>
</gene>
<keyword evidence="1 4" id="KW-0547">Nucleotide-binding</keyword>